<proteinExistence type="predicted"/>
<comment type="caution">
    <text evidence="5">The sequence shown here is derived from an EMBL/GenBank/DDBJ whole genome shotgun (WGS) entry which is preliminary data.</text>
</comment>
<gene>
    <name evidence="5" type="ORF">DXB93_16820</name>
</gene>
<dbReference type="InterPro" id="IPR028082">
    <property type="entry name" value="Peripla_BP_I"/>
</dbReference>
<dbReference type="PROSITE" id="PS50932">
    <property type="entry name" value="HTH_LACI_2"/>
    <property type="match status" value="1"/>
</dbReference>
<evidence type="ECO:0000313" key="5">
    <source>
        <dbReference type="EMBL" id="RGD78906.1"/>
    </source>
</evidence>
<dbReference type="InterPro" id="IPR000843">
    <property type="entry name" value="HTH_LacI"/>
</dbReference>
<dbReference type="SUPFAM" id="SSF53822">
    <property type="entry name" value="Periplasmic binding protein-like I"/>
    <property type="match status" value="1"/>
</dbReference>
<dbReference type="CDD" id="cd01392">
    <property type="entry name" value="HTH_LacI"/>
    <property type="match status" value="1"/>
</dbReference>
<evidence type="ECO:0000259" key="4">
    <source>
        <dbReference type="PROSITE" id="PS50932"/>
    </source>
</evidence>
<dbReference type="GO" id="GO:0000976">
    <property type="term" value="F:transcription cis-regulatory region binding"/>
    <property type="evidence" value="ECO:0007669"/>
    <property type="project" value="TreeGrafter"/>
</dbReference>
<organism evidence="5 6">
    <name type="scientific">Thomasclavelia ramosa</name>
    <dbReference type="NCBI Taxonomy" id="1547"/>
    <lineage>
        <taxon>Bacteria</taxon>
        <taxon>Bacillati</taxon>
        <taxon>Bacillota</taxon>
        <taxon>Erysipelotrichia</taxon>
        <taxon>Erysipelotrichales</taxon>
        <taxon>Coprobacillaceae</taxon>
        <taxon>Thomasclavelia</taxon>
    </lineage>
</organism>
<evidence type="ECO:0000256" key="1">
    <source>
        <dbReference type="ARBA" id="ARBA00023015"/>
    </source>
</evidence>
<dbReference type="Gene3D" id="1.10.260.40">
    <property type="entry name" value="lambda repressor-like DNA-binding domains"/>
    <property type="match status" value="1"/>
</dbReference>
<feature type="domain" description="HTH lacI-type" evidence="4">
    <location>
        <begin position="3"/>
        <end position="46"/>
    </location>
</feature>
<keyword evidence="1" id="KW-0805">Transcription regulation</keyword>
<dbReference type="Gene3D" id="3.40.50.2300">
    <property type="match status" value="2"/>
</dbReference>
<dbReference type="EMBL" id="QUSL01000042">
    <property type="protein sequence ID" value="RGD78906.1"/>
    <property type="molecule type" value="Genomic_DNA"/>
</dbReference>
<dbReference type="PANTHER" id="PTHR30146">
    <property type="entry name" value="LACI-RELATED TRANSCRIPTIONAL REPRESSOR"/>
    <property type="match status" value="1"/>
</dbReference>
<evidence type="ECO:0000313" key="6">
    <source>
        <dbReference type="Proteomes" id="UP000261032"/>
    </source>
</evidence>
<accession>A0A3E3EA95</accession>
<dbReference type="SMART" id="SM00354">
    <property type="entry name" value="HTH_LACI"/>
    <property type="match status" value="1"/>
</dbReference>
<dbReference type="AlphaFoldDB" id="A0A3E3EA95"/>
<dbReference type="PROSITE" id="PS00356">
    <property type="entry name" value="HTH_LACI_1"/>
    <property type="match status" value="1"/>
</dbReference>
<dbReference type="InterPro" id="IPR010982">
    <property type="entry name" value="Lambda_DNA-bd_dom_sf"/>
</dbReference>
<dbReference type="Pfam" id="PF13377">
    <property type="entry name" value="Peripla_BP_3"/>
    <property type="match status" value="1"/>
</dbReference>
<dbReference type="Pfam" id="PF00356">
    <property type="entry name" value="LacI"/>
    <property type="match status" value="1"/>
</dbReference>
<dbReference type="SUPFAM" id="SSF47413">
    <property type="entry name" value="lambda repressor-like DNA-binding domains"/>
    <property type="match status" value="1"/>
</dbReference>
<dbReference type="Proteomes" id="UP000261032">
    <property type="component" value="Unassembled WGS sequence"/>
</dbReference>
<dbReference type="PANTHER" id="PTHR30146:SF109">
    <property type="entry name" value="HTH-TYPE TRANSCRIPTIONAL REGULATOR GALS"/>
    <property type="match status" value="1"/>
</dbReference>
<dbReference type="RefSeq" id="WP_117582510.1">
    <property type="nucleotide sequence ID" value="NZ_QUSL01000042.1"/>
</dbReference>
<evidence type="ECO:0000256" key="2">
    <source>
        <dbReference type="ARBA" id="ARBA00023125"/>
    </source>
</evidence>
<name>A0A3E3EA95_9FIRM</name>
<dbReference type="GO" id="GO:0003700">
    <property type="term" value="F:DNA-binding transcription factor activity"/>
    <property type="evidence" value="ECO:0007669"/>
    <property type="project" value="TreeGrafter"/>
</dbReference>
<keyword evidence="3" id="KW-0804">Transcription</keyword>
<protein>
    <submittedName>
        <fullName evidence="5">LacI family transcriptional regulator</fullName>
    </submittedName>
</protein>
<keyword evidence="2" id="KW-0238">DNA-binding</keyword>
<reference evidence="5 6" key="1">
    <citation type="submission" date="2018-08" db="EMBL/GenBank/DDBJ databases">
        <title>A genome reference for cultivated species of the human gut microbiota.</title>
        <authorList>
            <person name="Zou Y."/>
            <person name="Xue W."/>
            <person name="Luo G."/>
        </authorList>
    </citation>
    <scope>NUCLEOTIDE SEQUENCE [LARGE SCALE GENOMIC DNA]</scope>
    <source>
        <strain evidence="5 6">OM06-4</strain>
    </source>
</reference>
<dbReference type="InterPro" id="IPR046335">
    <property type="entry name" value="LacI/GalR-like_sensor"/>
</dbReference>
<evidence type="ECO:0000256" key="3">
    <source>
        <dbReference type="ARBA" id="ARBA00023163"/>
    </source>
</evidence>
<sequence>MKIKISDIAKKAGVSDGTVSNALNNRKGISNEKREYILQIAREMGYFRKNSDQDKLIRLLIVNKQAHVVGDTPFFSELIRGIETECSGQGFELVINHVDAEILKNRRLEDILKTDQTSGILLLGTEMEVQDLNYFRNICIPLVVLDTAFRDTNFDYVAINNVDGTYEIVEHLIKNGHTSIGIINSSHQINNFRERKNGYVHALNDNNLLLSPENEALVEPTPEGAYLDMKAFLNSFLAEFPKEKLPTAFYAVNDNIALGAIKAFNELDLSISICGFDDLPICELITPALTTVHVNKQYLGKTAVSRLVQKINTPNYDIQKILIATKTIQRDSVKKR</sequence>